<dbReference type="Proteomes" id="UP000241769">
    <property type="component" value="Unassembled WGS sequence"/>
</dbReference>
<dbReference type="EMBL" id="MDYQ01000479">
    <property type="protein sequence ID" value="PRP74255.1"/>
    <property type="molecule type" value="Genomic_DNA"/>
</dbReference>
<proteinExistence type="predicted"/>
<evidence type="ECO:0000256" key="1">
    <source>
        <dbReference type="SAM" id="MobiDB-lite"/>
    </source>
</evidence>
<accession>A0A2P6MRC0</accession>
<name>A0A2P6MRC0_9EUKA</name>
<reference evidence="2 3" key="1">
    <citation type="journal article" date="2018" name="Genome Biol. Evol.">
        <title>Multiple Roots of Fruiting Body Formation in Amoebozoa.</title>
        <authorList>
            <person name="Hillmann F."/>
            <person name="Forbes G."/>
            <person name="Novohradska S."/>
            <person name="Ferling I."/>
            <person name="Riege K."/>
            <person name="Groth M."/>
            <person name="Westermann M."/>
            <person name="Marz M."/>
            <person name="Spaller T."/>
            <person name="Winckler T."/>
            <person name="Schaap P."/>
            <person name="Glockner G."/>
        </authorList>
    </citation>
    <scope>NUCLEOTIDE SEQUENCE [LARGE SCALE GENOMIC DNA]</scope>
    <source>
        <strain evidence="2 3">Jena</strain>
    </source>
</reference>
<protein>
    <submittedName>
        <fullName evidence="2">Uncharacterized protein</fullName>
    </submittedName>
</protein>
<sequence>MVYIYRKHPYAQGDAEQKYESRLTAQQLAGLFTLQAESITLKRSDDVGILVDNAVENIPYTVHGVTPPAQGATPTGPLWGSTGLSGSSSHSDG</sequence>
<comment type="caution">
    <text evidence="2">The sequence shown here is derived from an EMBL/GenBank/DDBJ whole genome shotgun (WGS) entry which is preliminary data.</text>
</comment>
<evidence type="ECO:0000313" key="2">
    <source>
        <dbReference type="EMBL" id="PRP74255.1"/>
    </source>
</evidence>
<organism evidence="2 3">
    <name type="scientific">Planoprotostelium fungivorum</name>
    <dbReference type="NCBI Taxonomy" id="1890364"/>
    <lineage>
        <taxon>Eukaryota</taxon>
        <taxon>Amoebozoa</taxon>
        <taxon>Evosea</taxon>
        <taxon>Variosea</taxon>
        <taxon>Cavosteliida</taxon>
        <taxon>Cavosteliaceae</taxon>
        <taxon>Planoprotostelium</taxon>
    </lineage>
</organism>
<evidence type="ECO:0000313" key="3">
    <source>
        <dbReference type="Proteomes" id="UP000241769"/>
    </source>
</evidence>
<dbReference type="InParanoid" id="A0A2P6MRC0"/>
<dbReference type="AlphaFoldDB" id="A0A2P6MRC0"/>
<gene>
    <name evidence="2" type="ORF">PROFUN_12002</name>
</gene>
<keyword evidence="3" id="KW-1185">Reference proteome</keyword>
<feature type="region of interest" description="Disordered" evidence="1">
    <location>
        <begin position="66"/>
        <end position="93"/>
    </location>
</feature>